<accession>A0ABU7DVK7</accession>
<proteinExistence type="predicted"/>
<name>A0ABU7DVK7_9TELE</name>
<organism evidence="1 2">
    <name type="scientific">Characodon lateralis</name>
    <dbReference type="NCBI Taxonomy" id="208331"/>
    <lineage>
        <taxon>Eukaryota</taxon>
        <taxon>Metazoa</taxon>
        <taxon>Chordata</taxon>
        <taxon>Craniata</taxon>
        <taxon>Vertebrata</taxon>
        <taxon>Euteleostomi</taxon>
        <taxon>Actinopterygii</taxon>
        <taxon>Neopterygii</taxon>
        <taxon>Teleostei</taxon>
        <taxon>Neoteleostei</taxon>
        <taxon>Acanthomorphata</taxon>
        <taxon>Ovalentaria</taxon>
        <taxon>Atherinomorphae</taxon>
        <taxon>Cyprinodontiformes</taxon>
        <taxon>Goodeidae</taxon>
        <taxon>Characodon</taxon>
    </lineage>
</organism>
<comment type="caution">
    <text evidence="1">The sequence shown here is derived from an EMBL/GenBank/DDBJ whole genome shotgun (WGS) entry which is preliminary data.</text>
</comment>
<keyword evidence="2" id="KW-1185">Reference proteome</keyword>
<dbReference type="EMBL" id="JAHUTJ010037409">
    <property type="protein sequence ID" value="MED6279049.1"/>
    <property type="molecule type" value="Genomic_DNA"/>
</dbReference>
<sequence>MISGPLLLAFWSCFTSNYDRRIRSPKGPCSRRREIRSLCGSISGMLWRTAHARLKWWRSSEWRGSSDCHSGARGWRFLSQEPACCTTSLP</sequence>
<protein>
    <recommendedName>
        <fullName evidence="3">Secreted protein</fullName>
    </recommendedName>
</protein>
<evidence type="ECO:0008006" key="3">
    <source>
        <dbReference type="Google" id="ProtNLM"/>
    </source>
</evidence>
<evidence type="ECO:0000313" key="1">
    <source>
        <dbReference type="EMBL" id="MED6279049.1"/>
    </source>
</evidence>
<reference evidence="1 2" key="1">
    <citation type="submission" date="2021-06" db="EMBL/GenBank/DDBJ databases">
        <authorList>
            <person name="Palmer J.M."/>
        </authorList>
    </citation>
    <scope>NUCLEOTIDE SEQUENCE [LARGE SCALE GENOMIC DNA]</scope>
    <source>
        <strain evidence="1 2">CL_MEX2019</strain>
        <tissue evidence="1">Muscle</tissue>
    </source>
</reference>
<gene>
    <name evidence="1" type="ORF">CHARACLAT_030527</name>
</gene>
<dbReference type="Proteomes" id="UP001352852">
    <property type="component" value="Unassembled WGS sequence"/>
</dbReference>
<evidence type="ECO:0000313" key="2">
    <source>
        <dbReference type="Proteomes" id="UP001352852"/>
    </source>
</evidence>